<evidence type="ECO:0000313" key="2">
    <source>
        <dbReference type="Proteomes" id="UP000014254"/>
    </source>
</evidence>
<protein>
    <submittedName>
        <fullName evidence="1">Uncharacterized protein</fullName>
    </submittedName>
</protein>
<dbReference type="Proteomes" id="UP000014254">
    <property type="component" value="Unassembled WGS sequence"/>
</dbReference>
<proteinExistence type="predicted"/>
<organism evidence="1 2">
    <name type="scientific">Mucor circinelloides f. circinelloides (strain 1006PhL)</name>
    <name type="common">Mucormycosis agent</name>
    <name type="synonym">Calyptromyces circinelloides</name>
    <dbReference type="NCBI Taxonomy" id="1220926"/>
    <lineage>
        <taxon>Eukaryota</taxon>
        <taxon>Fungi</taxon>
        <taxon>Fungi incertae sedis</taxon>
        <taxon>Mucoromycota</taxon>
        <taxon>Mucoromycotina</taxon>
        <taxon>Mucoromycetes</taxon>
        <taxon>Mucorales</taxon>
        <taxon>Mucorineae</taxon>
        <taxon>Mucoraceae</taxon>
        <taxon>Mucor</taxon>
    </lineage>
</organism>
<keyword evidence="2" id="KW-1185">Reference proteome</keyword>
<sequence length="58" mass="6458">MDIKRNGKQCHSQTIKALKAKGLVDINEKGIRLEFTCPSSTGIQDVFFCEDKSTVKIS</sequence>
<dbReference type="VEuPathDB" id="FungiDB:HMPREF1544_06165"/>
<name>S2JW75_MUCC1</name>
<dbReference type="EMBL" id="KE123976">
    <property type="protein sequence ID" value="EPB87048.1"/>
    <property type="molecule type" value="Genomic_DNA"/>
</dbReference>
<gene>
    <name evidence="1" type="ORF">HMPREF1544_06165</name>
</gene>
<dbReference type="AlphaFoldDB" id="S2JW75"/>
<reference evidence="2" key="1">
    <citation type="submission" date="2013-05" db="EMBL/GenBank/DDBJ databases">
        <title>The Genome sequence of Mucor circinelloides f. circinelloides 1006PhL.</title>
        <authorList>
            <consortium name="The Broad Institute Genomics Platform"/>
            <person name="Cuomo C."/>
            <person name="Earl A."/>
            <person name="Findley K."/>
            <person name="Lee S.C."/>
            <person name="Walker B."/>
            <person name="Young S."/>
            <person name="Zeng Q."/>
            <person name="Gargeya S."/>
            <person name="Fitzgerald M."/>
            <person name="Haas B."/>
            <person name="Abouelleil A."/>
            <person name="Allen A.W."/>
            <person name="Alvarado L."/>
            <person name="Arachchi H.M."/>
            <person name="Berlin A.M."/>
            <person name="Chapman S.B."/>
            <person name="Gainer-Dewar J."/>
            <person name="Goldberg J."/>
            <person name="Griggs A."/>
            <person name="Gujja S."/>
            <person name="Hansen M."/>
            <person name="Howarth C."/>
            <person name="Imamovic A."/>
            <person name="Ireland A."/>
            <person name="Larimer J."/>
            <person name="McCowan C."/>
            <person name="Murphy C."/>
            <person name="Pearson M."/>
            <person name="Poon T.W."/>
            <person name="Priest M."/>
            <person name="Roberts A."/>
            <person name="Saif S."/>
            <person name="Shea T."/>
            <person name="Sisk P."/>
            <person name="Sykes S."/>
            <person name="Wortman J."/>
            <person name="Nusbaum C."/>
            <person name="Birren B."/>
        </authorList>
    </citation>
    <scope>NUCLEOTIDE SEQUENCE [LARGE SCALE GENOMIC DNA]</scope>
    <source>
        <strain evidence="2">1006PhL</strain>
    </source>
</reference>
<dbReference type="InParanoid" id="S2JW75"/>
<dbReference type="OrthoDB" id="2269335at2759"/>
<evidence type="ECO:0000313" key="1">
    <source>
        <dbReference type="EMBL" id="EPB87048.1"/>
    </source>
</evidence>
<accession>S2JW75</accession>
<feature type="non-terminal residue" evidence="1">
    <location>
        <position position="58"/>
    </location>
</feature>